<keyword evidence="5" id="KW-1185">Reference proteome</keyword>
<dbReference type="EMBL" id="JAEQNC010000004">
    <property type="protein sequence ID" value="MBL0372028.1"/>
    <property type="molecule type" value="Genomic_DNA"/>
</dbReference>
<evidence type="ECO:0000256" key="2">
    <source>
        <dbReference type="SAM" id="MobiDB-lite"/>
    </source>
</evidence>
<feature type="repeat" description="TPR" evidence="1">
    <location>
        <begin position="117"/>
        <end position="150"/>
    </location>
</feature>
<feature type="compositionally biased region" description="Gly residues" evidence="2">
    <location>
        <begin position="35"/>
        <end position="52"/>
    </location>
</feature>
<comment type="caution">
    <text evidence="4">The sequence shown here is derived from an EMBL/GenBank/DDBJ whole genome shotgun (WGS) entry which is preliminary data.</text>
</comment>
<dbReference type="PROSITE" id="PS50005">
    <property type="entry name" value="TPR"/>
    <property type="match status" value="1"/>
</dbReference>
<dbReference type="SUPFAM" id="SSF48452">
    <property type="entry name" value="TPR-like"/>
    <property type="match status" value="1"/>
</dbReference>
<dbReference type="Proteomes" id="UP000633219">
    <property type="component" value="Unassembled WGS sequence"/>
</dbReference>
<evidence type="ECO:0000256" key="1">
    <source>
        <dbReference type="PROSITE-ProRule" id="PRU00339"/>
    </source>
</evidence>
<evidence type="ECO:0000313" key="5">
    <source>
        <dbReference type="Proteomes" id="UP000633219"/>
    </source>
</evidence>
<dbReference type="InterPro" id="IPR019734">
    <property type="entry name" value="TPR_rpt"/>
</dbReference>
<accession>A0A936YKP4</accession>
<sequence>MTGPIVKRLSVTAVATAAALAFSLSAFAAGGGGGGGGSGGGGGNSGGGGSGGDTPTKTTQQCKNGKVWKESKKKCITPTKASFNDKELYDAGEEFAYAGQYENAITTLKLVSNQNDPRVLNYLGYSNRKAGRMDLGMNYYAKALSIDPDFILARSYMGQALLLQGDVEGAKVQLVEIRDRGGQGTYAYQALYDSLKRIKSY</sequence>
<dbReference type="Gene3D" id="1.25.40.10">
    <property type="entry name" value="Tetratricopeptide repeat domain"/>
    <property type="match status" value="1"/>
</dbReference>
<feature type="signal peptide" evidence="3">
    <location>
        <begin position="1"/>
        <end position="28"/>
    </location>
</feature>
<evidence type="ECO:0000256" key="3">
    <source>
        <dbReference type="SAM" id="SignalP"/>
    </source>
</evidence>
<keyword evidence="3" id="KW-0732">Signal</keyword>
<protein>
    <recommendedName>
        <fullName evidence="6">Tetratricopeptide repeat protein</fullName>
    </recommendedName>
</protein>
<gene>
    <name evidence="4" type="ORF">JJB09_08305</name>
</gene>
<evidence type="ECO:0008006" key="6">
    <source>
        <dbReference type="Google" id="ProtNLM"/>
    </source>
</evidence>
<dbReference type="InterPro" id="IPR011990">
    <property type="entry name" value="TPR-like_helical_dom_sf"/>
</dbReference>
<organism evidence="4 5">
    <name type="scientific">Rhizobium setariae</name>
    <dbReference type="NCBI Taxonomy" id="2801340"/>
    <lineage>
        <taxon>Bacteria</taxon>
        <taxon>Pseudomonadati</taxon>
        <taxon>Pseudomonadota</taxon>
        <taxon>Alphaproteobacteria</taxon>
        <taxon>Hyphomicrobiales</taxon>
        <taxon>Rhizobiaceae</taxon>
        <taxon>Rhizobium/Agrobacterium group</taxon>
        <taxon>Rhizobium</taxon>
    </lineage>
</organism>
<dbReference type="RefSeq" id="WP_201655946.1">
    <property type="nucleotide sequence ID" value="NZ_JAEQNC010000004.1"/>
</dbReference>
<keyword evidence="1" id="KW-0802">TPR repeat</keyword>
<reference evidence="4" key="1">
    <citation type="submission" date="2021-01" db="EMBL/GenBank/DDBJ databases">
        <title>Rhizobium sp. strain KVB221 16S ribosomal RNA gene Genome sequencing and assembly.</title>
        <authorList>
            <person name="Kang M."/>
        </authorList>
    </citation>
    <scope>NUCLEOTIDE SEQUENCE</scope>
    <source>
        <strain evidence="4">KVB221</strain>
    </source>
</reference>
<feature type="chain" id="PRO_5037899862" description="Tetratricopeptide repeat protein" evidence="3">
    <location>
        <begin position="29"/>
        <end position="201"/>
    </location>
</feature>
<proteinExistence type="predicted"/>
<evidence type="ECO:0000313" key="4">
    <source>
        <dbReference type="EMBL" id="MBL0372028.1"/>
    </source>
</evidence>
<name>A0A936YKP4_9HYPH</name>
<dbReference type="AlphaFoldDB" id="A0A936YKP4"/>
<feature type="region of interest" description="Disordered" evidence="2">
    <location>
        <begin position="35"/>
        <end position="61"/>
    </location>
</feature>